<dbReference type="AlphaFoldDB" id="A0A2N4U753"/>
<protein>
    <recommendedName>
        <fullName evidence="5">Protoporphyrinogen IX oxidase</fullName>
    </recommendedName>
</protein>
<evidence type="ECO:0000256" key="7">
    <source>
        <dbReference type="ARBA" id="ARBA00022617"/>
    </source>
</evidence>
<evidence type="ECO:0000256" key="15">
    <source>
        <dbReference type="SAM" id="Phobius"/>
    </source>
</evidence>
<evidence type="ECO:0000256" key="2">
    <source>
        <dbReference type="ARBA" id="ARBA00004651"/>
    </source>
</evidence>
<dbReference type="InterPro" id="IPR005265">
    <property type="entry name" value="HemJ-like"/>
</dbReference>
<name>A0A2N4U753_9BURK</name>
<keyword evidence="12" id="KW-0408">Iron</keyword>
<keyword evidence="17" id="KW-1185">Reference proteome</keyword>
<evidence type="ECO:0000256" key="8">
    <source>
        <dbReference type="ARBA" id="ARBA00022692"/>
    </source>
</evidence>
<sequence>MTSCAASRAFSGQSAMDGDWDVEGMSLSKVSGRRFHAAYWIPSRWAVAGTGLAEVSRSTPNTSLKNGSMPCRSPQSPHIASSSNMAWLMGLHIAALVVWCAGLLYLPGLYSVQTHLRQHTEFHRIRVMSRVAFVGIASPAAVIAIISGSALVYTLDASGGWLAAKLTVVAFMAIFHAYCGHMLARLGHESQQRRRYRVEPWLVIPPVLMISLVLWLVLAKPVLFLDTWSAP</sequence>
<evidence type="ECO:0000313" key="16">
    <source>
        <dbReference type="EMBL" id="PLC50819.1"/>
    </source>
</evidence>
<evidence type="ECO:0000256" key="5">
    <source>
        <dbReference type="ARBA" id="ARBA00017504"/>
    </source>
</evidence>
<dbReference type="EMBL" id="PDNW01000004">
    <property type="protein sequence ID" value="PLC50819.1"/>
    <property type="molecule type" value="Genomic_DNA"/>
</dbReference>
<dbReference type="GO" id="GO:0046872">
    <property type="term" value="F:metal ion binding"/>
    <property type="evidence" value="ECO:0007669"/>
    <property type="project" value="UniProtKB-KW"/>
</dbReference>
<proteinExistence type="inferred from homology"/>
<dbReference type="UniPathway" id="UPA00251">
    <property type="reaction ID" value="UER00324"/>
</dbReference>
<evidence type="ECO:0000313" key="17">
    <source>
        <dbReference type="Proteomes" id="UP000234190"/>
    </source>
</evidence>
<feature type="transmembrane region" description="Helical" evidence="15">
    <location>
        <begin position="159"/>
        <end position="179"/>
    </location>
</feature>
<keyword evidence="10 15" id="KW-1133">Transmembrane helix</keyword>
<evidence type="ECO:0000256" key="12">
    <source>
        <dbReference type="ARBA" id="ARBA00023004"/>
    </source>
</evidence>
<comment type="cofactor">
    <cofactor evidence="1">
        <name>heme b</name>
        <dbReference type="ChEBI" id="CHEBI:60344"/>
    </cofactor>
</comment>
<evidence type="ECO:0000256" key="4">
    <source>
        <dbReference type="ARBA" id="ARBA00006501"/>
    </source>
</evidence>
<evidence type="ECO:0000256" key="9">
    <source>
        <dbReference type="ARBA" id="ARBA00022723"/>
    </source>
</evidence>
<feature type="transmembrane region" description="Helical" evidence="15">
    <location>
        <begin position="200"/>
        <end position="218"/>
    </location>
</feature>
<keyword evidence="9" id="KW-0479">Metal-binding</keyword>
<dbReference type="PANTHER" id="PTHR40255">
    <property type="entry name" value="UPF0093 MEMBRANE PROTEIN SLR1790"/>
    <property type="match status" value="1"/>
</dbReference>
<dbReference type="GO" id="GO:0016491">
    <property type="term" value="F:oxidoreductase activity"/>
    <property type="evidence" value="ECO:0007669"/>
    <property type="project" value="UniProtKB-KW"/>
</dbReference>
<comment type="pathway">
    <text evidence="3">Porphyrin-containing compound metabolism; protoporphyrin-IX biosynthesis; protoporphyrin-IX from protoporphyrinogen-IX: step 1/1.</text>
</comment>
<dbReference type="Pfam" id="PF03653">
    <property type="entry name" value="UPF0093"/>
    <property type="match status" value="1"/>
</dbReference>
<evidence type="ECO:0000256" key="1">
    <source>
        <dbReference type="ARBA" id="ARBA00001970"/>
    </source>
</evidence>
<dbReference type="RefSeq" id="WP_102073365.1">
    <property type="nucleotide sequence ID" value="NZ_PDNW01000004.1"/>
</dbReference>
<keyword evidence="8 15" id="KW-0812">Transmembrane</keyword>
<comment type="caution">
    <text evidence="16">The sequence shown here is derived from an EMBL/GenBank/DDBJ whole genome shotgun (WGS) entry which is preliminary data.</text>
</comment>
<reference evidence="16 17" key="1">
    <citation type="submission" date="2017-10" db="EMBL/GenBank/DDBJ databases">
        <title>Two draft genome sequences of Pusillimonas sp. strains isolated from a nitrate- and radionuclide-contaminated groundwater in Russia.</title>
        <authorList>
            <person name="Grouzdev D.S."/>
            <person name="Tourova T.P."/>
            <person name="Goeva M.A."/>
            <person name="Babich T.L."/>
            <person name="Sokolova D.S."/>
            <person name="Abdullin R."/>
            <person name="Poltaraus A.B."/>
            <person name="Toshchakov S.V."/>
            <person name="Nazina T.N."/>
        </authorList>
    </citation>
    <scope>NUCLEOTIDE SEQUENCE [LARGE SCALE GENOMIC DNA]</scope>
    <source>
        <strain evidence="16 17">JR1/69-3-13</strain>
    </source>
</reference>
<accession>A0A2N4U753</accession>
<keyword evidence="6" id="KW-1003">Cell membrane</keyword>
<evidence type="ECO:0000256" key="14">
    <source>
        <dbReference type="ARBA" id="ARBA00048390"/>
    </source>
</evidence>
<keyword evidence="13 15" id="KW-0472">Membrane</keyword>
<evidence type="ECO:0000256" key="10">
    <source>
        <dbReference type="ARBA" id="ARBA00022989"/>
    </source>
</evidence>
<comment type="subcellular location">
    <subcellularLocation>
        <location evidence="2">Cell membrane</location>
        <topology evidence="2">Multi-pass membrane protein</topology>
    </subcellularLocation>
</comment>
<gene>
    <name evidence="16" type="ORF">CR159_06640</name>
</gene>
<dbReference type="GO" id="GO:0005886">
    <property type="term" value="C:plasma membrane"/>
    <property type="evidence" value="ECO:0007669"/>
    <property type="project" value="UniProtKB-SubCell"/>
</dbReference>
<feature type="transmembrane region" description="Helical" evidence="15">
    <location>
        <begin position="131"/>
        <end position="153"/>
    </location>
</feature>
<evidence type="ECO:0000256" key="11">
    <source>
        <dbReference type="ARBA" id="ARBA00023002"/>
    </source>
</evidence>
<evidence type="ECO:0000256" key="13">
    <source>
        <dbReference type="ARBA" id="ARBA00023136"/>
    </source>
</evidence>
<dbReference type="GO" id="GO:0006782">
    <property type="term" value="P:protoporphyrinogen IX biosynthetic process"/>
    <property type="evidence" value="ECO:0007669"/>
    <property type="project" value="UniProtKB-UniPathway"/>
</dbReference>
<comment type="catalytic activity">
    <reaction evidence="14">
        <text>protoporphyrinogen IX + 3 A = protoporphyrin IX + 3 AH2</text>
        <dbReference type="Rhea" id="RHEA:62000"/>
        <dbReference type="ChEBI" id="CHEBI:13193"/>
        <dbReference type="ChEBI" id="CHEBI:17499"/>
        <dbReference type="ChEBI" id="CHEBI:57306"/>
        <dbReference type="ChEBI" id="CHEBI:57307"/>
    </reaction>
</comment>
<evidence type="ECO:0000256" key="6">
    <source>
        <dbReference type="ARBA" id="ARBA00022475"/>
    </source>
</evidence>
<comment type="similarity">
    <text evidence="4">Belongs to the HemJ family.</text>
</comment>
<feature type="transmembrane region" description="Helical" evidence="15">
    <location>
        <begin position="86"/>
        <end position="110"/>
    </location>
</feature>
<organism evidence="16 17">
    <name type="scientific">Pollutimonas subterranea</name>
    <dbReference type="NCBI Taxonomy" id="2045210"/>
    <lineage>
        <taxon>Bacteria</taxon>
        <taxon>Pseudomonadati</taxon>
        <taxon>Pseudomonadota</taxon>
        <taxon>Betaproteobacteria</taxon>
        <taxon>Burkholderiales</taxon>
        <taxon>Alcaligenaceae</taxon>
        <taxon>Pollutimonas</taxon>
    </lineage>
</organism>
<dbReference type="Proteomes" id="UP000234190">
    <property type="component" value="Unassembled WGS sequence"/>
</dbReference>
<keyword evidence="7" id="KW-0349">Heme</keyword>
<keyword evidence="11" id="KW-0560">Oxidoreductase</keyword>
<dbReference type="PANTHER" id="PTHR40255:SF1">
    <property type="entry name" value="PROTOPORPHYRINOGEN IX OXIDASE"/>
    <property type="match status" value="1"/>
</dbReference>
<evidence type="ECO:0000256" key="3">
    <source>
        <dbReference type="ARBA" id="ARBA00005073"/>
    </source>
</evidence>